<accession>A0A4Y8RNP0</accession>
<name>A0A4Y8RNP0_9HYPH</name>
<feature type="region of interest" description="Disordered" evidence="1">
    <location>
        <begin position="103"/>
        <end position="134"/>
    </location>
</feature>
<dbReference type="InterPro" id="IPR050767">
    <property type="entry name" value="Sel1_AlgK"/>
</dbReference>
<keyword evidence="3" id="KW-1185">Reference proteome</keyword>
<dbReference type="OrthoDB" id="9816559at2"/>
<gene>
    <name evidence="2" type="ORF">E3C22_05915</name>
</gene>
<feature type="region of interest" description="Disordered" evidence="1">
    <location>
        <begin position="561"/>
        <end position="581"/>
    </location>
</feature>
<dbReference type="InterPro" id="IPR006597">
    <property type="entry name" value="Sel1-like"/>
</dbReference>
<proteinExistence type="predicted"/>
<evidence type="ECO:0000256" key="1">
    <source>
        <dbReference type="SAM" id="MobiDB-lite"/>
    </source>
</evidence>
<sequence>MVTAIVAPRSRSTTSSGLVEAYSTHSCPPDGLVSSISGPMVSRSRKTILVMGVSGLIRCLASILGQSRAMTVRRGNNRPASREVFSALFTFFCNPSRQMARDLRLPPSVNGRNGFPATGRRRMGRRNARAEKETAGETAFGRIGQLRSSPRAIAFAAAAAIAALLGSVLPAGADPAQTASAGSVTVTVIGCSARCLHSAGGGVLVTVGDDRLVVRPGLLALNGEALPAHGFQAVAVDASGWGLAITADGKPVGGTDELVGLRKAAGQGNSDALNDLALRHVGGIGVARDLEKAAEFYRRAAERGQTLAARNLALLLWNGERQDTAEALRWLRQAAEAGDAPSQTMLAAALSAGIGKELEPGEVRGWYEAAARAGEAVAMNNLANLLKSGPDRDPARAALLHRKAAGKGLMVAVANVGFDLWHGDGVNENRPEALRWFERAAQAGSVPAMTMLAEAHLDEGRAARNPALAVRWLERAATAGNGEAANRLGALHLRGDGVGKDADAAFRWFSLGAERGDAAATRNLAMLYRDGLGVSRDEARARSLFETAATLGSRSAAQDLAALGSPSDGPPFGRIASAAGR</sequence>
<dbReference type="Pfam" id="PF08238">
    <property type="entry name" value="Sel1"/>
    <property type="match status" value="8"/>
</dbReference>
<dbReference type="PANTHER" id="PTHR11102:SF160">
    <property type="entry name" value="ERAD-ASSOCIATED E3 UBIQUITIN-PROTEIN LIGASE COMPONENT HRD3"/>
    <property type="match status" value="1"/>
</dbReference>
<organism evidence="2 3">
    <name type="scientific">Jiella endophytica</name>
    <dbReference type="NCBI Taxonomy" id="2558362"/>
    <lineage>
        <taxon>Bacteria</taxon>
        <taxon>Pseudomonadati</taxon>
        <taxon>Pseudomonadota</taxon>
        <taxon>Alphaproteobacteria</taxon>
        <taxon>Hyphomicrobiales</taxon>
        <taxon>Aurantimonadaceae</taxon>
        <taxon>Jiella</taxon>
    </lineage>
</organism>
<dbReference type="Proteomes" id="UP000298179">
    <property type="component" value="Unassembled WGS sequence"/>
</dbReference>
<protein>
    <submittedName>
        <fullName evidence="2">Sel1 repeat family protein</fullName>
    </submittedName>
</protein>
<evidence type="ECO:0000313" key="2">
    <source>
        <dbReference type="EMBL" id="TFF24921.1"/>
    </source>
</evidence>
<dbReference type="EMBL" id="SOZD01000002">
    <property type="protein sequence ID" value="TFF24921.1"/>
    <property type="molecule type" value="Genomic_DNA"/>
</dbReference>
<comment type="caution">
    <text evidence="2">The sequence shown here is derived from an EMBL/GenBank/DDBJ whole genome shotgun (WGS) entry which is preliminary data.</text>
</comment>
<dbReference type="SUPFAM" id="SSF81901">
    <property type="entry name" value="HCP-like"/>
    <property type="match status" value="2"/>
</dbReference>
<dbReference type="PANTHER" id="PTHR11102">
    <property type="entry name" value="SEL-1-LIKE PROTEIN"/>
    <property type="match status" value="1"/>
</dbReference>
<evidence type="ECO:0000313" key="3">
    <source>
        <dbReference type="Proteomes" id="UP000298179"/>
    </source>
</evidence>
<dbReference type="AlphaFoldDB" id="A0A4Y8RNP0"/>
<reference evidence="2 3" key="1">
    <citation type="submission" date="2019-03" db="EMBL/GenBank/DDBJ databases">
        <title>Jiella endophytica sp. nov., a novel endophytic bacterium isolated from root of Ficus microcarpa Linn. f.</title>
        <authorList>
            <person name="Tuo L."/>
        </authorList>
    </citation>
    <scope>NUCLEOTIDE SEQUENCE [LARGE SCALE GENOMIC DNA]</scope>
    <source>
        <strain evidence="2 3">CBS5Q-3</strain>
    </source>
</reference>
<dbReference type="InterPro" id="IPR011990">
    <property type="entry name" value="TPR-like_helical_dom_sf"/>
</dbReference>
<dbReference type="SMART" id="SM00671">
    <property type="entry name" value="SEL1"/>
    <property type="match status" value="8"/>
</dbReference>
<dbReference type="Gene3D" id="1.25.40.10">
    <property type="entry name" value="Tetratricopeptide repeat domain"/>
    <property type="match status" value="2"/>
</dbReference>